<accession>A0A920BRE7</accession>
<sequence>MTGIAAPGTKVAVTGAAGFIGSHLVEALLGRGCEVVGIDRRSLRSQTLARLHLGDVLDHPRFSWVEGDLTDLNLNEVVDGCMYVFHLAAVPGVRSSWTGFEDYIASNVVATERLLRACREAGTPKLVFASSSSVYGMVDTLSAENDVAMPVSPYGVTKLAGEQICLAYAKRPDSRLSVTALRYFTVYGPRQRPDMAIARILAAALTGEQYTIFGDGTERREFTYVDDVVEATIAAAGVDVPAAVINIGGGSSVSMIDVIGLAREVTGNPVPLTAVPAQPGDVRATAANLSMARLLLGYQPRTDLRTGMTRHAGWMRGLTPHLLRTYAPPPMITGPKEATCSH</sequence>
<dbReference type="Gene3D" id="3.40.50.720">
    <property type="entry name" value="NAD(P)-binding Rossmann-like Domain"/>
    <property type="match status" value="1"/>
</dbReference>
<dbReference type="InterPro" id="IPR050177">
    <property type="entry name" value="Lipid_A_modif_metabolic_enz"/>
</dbReference>
<dbReference type="PANTHER" id="PTHR43245:SF13">
    <property type="entry name" value="UDP-D-APIOSE_UDP-D-XYLOSE SYNTHASE 2"/>
    <property type="match status" value="1"/>
</dbReference>
<name>A0A920BRE7_9ACTN</name>
<dbReference type="PANTHER" id="PTHR43245">
    <property type="entry name" value="BIFUNCTIONAL POLYMYXIN RESISTANCE PROTEIN ARNA"/>
    <property type="match status" value="1"/>
</dbReference>
<reference evidence="2 3" key="1">
    <citation type="submission" date="2021-03" db="EMBL/GenBank/DDBJ databases">
        <title>Whole genome shotgun sequence of Actinoplanes toevensis NBRC 105298.</title>
        <authorList>
            <person name="Komaki H."/>
            <person name="Tamura T."/>
        </authorList>
    </citation>
    <scope>NUCLEOTIDE SEQUENCE [LARGE SCALE GENOMIC DNA]</scope>
    <source>
        <strain evidence="2 3">NBRC 105298</strain>
    </source>
</reference>
<dbReference type="SUPFAM" id="SSF51735">
    <property type="entry name" value="NAD(P)-binding Rossmann-fold domains"/>
    <property type="match status" value="1"/>
</dbReference>
<comment type="caution">
    <text evidence="2">The sequence shown here is derived from an EMBL/GenBank/DDBJ whole genome shotgun (WGS) entry which is preliminary data.</text>
</comment>
<dbReference type="Proteomes" id="UP000677082">
    <property type="component" value="Unassembled WGS sequence"/>
</dbReference>
<protein>
    <submittedName>
        <fullName evidence="2">UDP-glucose epimerase YtcB</fullName>
    </submittedName>
</protein>
<dbReference type="PRINTS" id="PR01713">
    <property type="entry name" value="NUCEPIMERASE"/>
</dbReference>
<dbReference type="InterPro" id="IPR036291">
    <property type="entry name" value="NAD(P)-bd_dom_sf"/>
</dbReference>
<dbReference type="Pfam" id="PF01370">
    <property type="entry name" value="Epimerase"/>
    <property type="match status" value="1"/>
</dbReference>
<gene>
    <name evidence="2" type="primary">ytcB</name>
    <name evidence="2" type="ORF">Ato02nite_097430</name>
</gene>
<evidence type="ECO:0000313" key="2">
    <source>
        <dbReference type="EMBL" id="GIM97950.1"/>
    </source>
</evidence>
<feature type="domain" description="NAD-dependent epimerase/dehydratase" evidence="1">
    <location>
        <begin position="11"/>
        <end position="248"/>
    </location>
</feature>
<dbReference type="EMBL" id="BOQN01000173">
    <property type="protein sequence ID" value="GIM97950.1"/>
    <property type="molecule type" value="Genomic_DNA"/>
</dbReference>
<evidence type="ECO:0000313" key="3">
    <source>
        <dbReference type="Proteomes" id="UP000677082"/>
    </source>
</evidence>
<keyword evidence="3" id="KW-1185">Reference proteome</keyword>
<organism evidence="2 3">
    <name type="scientific">Paractinoplanes toevensis</name>
    <dbReference type="NCBI Taxonomy" id="571911"/>
    <lineage>
        <taxon>Bacteria</taxon>
        <taxon>Bacillati</taxon>
        <taxon>Actinomycetota</taxon>
        <taxon>Actinomycetes</taxon>
        <taxon>Micromonosporales</taxon>
        <taxon>Micromonosporaceae</taxon>
        <taxon>Paractinoplanes</taxon>
    </lineage>
</organism>
<dbReference type="InterPro" id="IPR001509">
    <property type="entry name" value="Epimerase_deHydtase"/>
</dbReference>
<proteinExistence type="predicted"/>
<dbReference type="RefSeq" id="WP_213013570.1">
    <property type="nucleotide sequence ID" value="NZ_BOQN01000173.1"/>
</dbReference>
<evidence type="ECO:0000259" key="1">
    <source>
        <dbReference type="Pfam" id="PF01370"/>
    </source>
</evidence>
<dbReference type="AlphaFoldDB" id="A0A920BRE7"/>